<keyword evidence="3" id="KW-1185">Reference proteome</keyword>
<protein>
    <submittedName>
        <fullName evidence="2">Uncharacterized protein</fullName>
    </submittedName>
</protein>
<organism evidence="2 3">
    <name type="scientific">Lepraria finkii</name>
    <dbReference type="NCBI Taxonomy" id="1340010"/>
    <lineage>
        <taxon>Eukaryota</taxon>
        <taxon>Fungi</taxon>
        <taxon>Dikarya</taxon>
        <taxon>Ascomycota</taxon>
        <taxon>Pezizomycotina</taxon>
        <taxon>Lecanoromycetes</taxon>
        <taxon>OSLEUM clade</taxon>
        <taxon>Lecanoromycetidae</taxon>
        <taxon>Lecanorales</taxon>
        <taxon>Lecanorineae</taxon>
        <taxon>Stereocaulaceae</taxon>
        <taxon>Lepraria</taxon>
    </lineage>
</organism>
<dbReference type="Proteomes" id="UP001590951">
    <property type="component" value="Unassembled WGS sequence"/>
</dbReference>
<dbReference type="EMBL" id="JBHFEH010000014">
    <property type="protein sequence ID" value="KAL2054833.1"/>
    <property type="molecule type" value="Genomic_DNA"/>
</dbReference>
<gene>
    <name evidence="2" type="ORF">ABVK25_005137</name>
</gene>
<sequence>MATVLGNSPNRPRLSPSVRALRHQTPYENYSPSKIVVSHAHPEPESGSYARQSNWSGPHGYGCRHRLDDAPFSLWDEALHDFRYPSHWETDWIRTRYSPTKLGFQWPIIVVETATLPTELPLTLACVAVKFVPPPWEEAIGITGQILPIVEDVRPLSVPTDYAGMRGLPDPLPFSFRKWTQPTDAQLEVLAVELVRICNPFRVHILCPNLIIELCTDDQKVYQPGSLPRRIGGFAVHYHHGTDPFGELSVRSQQRLIAPTASIQDKSDYLRARQELCPGVCVSSGTVTNVGQYATLSMSTTAGIVLRNNRGDQRLTVSNHGFLHSDNVYHPIPQGTHIGEIDERCQALDIALVKLNPSVKFTNANYFESKEPRRLLYRSQVPLGVFFALDGMSSGMLWFQSQGATMILPPRPPNMTEIPFHKMLLYQQFGNGGVTMREGICGAAIVEDDTDDGGVAGFFWEASPNYAFSPCLDELIDRGWMVV</sequence>
<evidence type="ECO:0000313" key="3">
    <source>
        <dbReference type="Proteomes" id="UP001590951"/>
    </source>
</evidence>
<name>A0ABR4BFZ0_9LECA</name>
<accession>A0ABR4BFZ0</accession>
<comment type="caution">
    <text evidence="2">The sequence shown here is derived from an EMBL/GenBank/DDBJ whole genome shotgun (WGS) entry which is preliminary data.</text>
</comment>
<evidence type="ECO:0000313" key="2">
    <source>
        <dbReference type="EMBL" id="KAL2054833.1"/>
    </source>
</evidence>
<proteinExistence type="predicted"/>
<evidence type="ECO:0000256" key="1">
    <source>
        <dbReference type="SAM" id="MobiDB-lite"/>
    </source>
</evidence>
<feature type="region of interest" description="Disordered" evidence="1">
    <location>
        <begin position="1"/>
        <end position="22"/>
    </location>
</feature>
<feature type="compositionally biased region" description="Polar residues" evidence="1">
    <location>
        <begin position="1"/>
        <end position="10"/>
    </location>
</feature>
<reference evidence="2 3" key="1">
    <citation type="submission" date="2024-09" db="EMBL/GenBank/DDBJ databases">
        <title>Rethinking Asexuality: The Enigmatic Case of Functional Sexual Genes in Lepraria (Stereocaulaceae).</title>
        <authorList>
            <person name="Doellman M."/>
            <person name="Sun Y."/>
            <person name="Barcenas-Pena A."/>
            <person name="Lumbsch H.T."/>
            <person name="Grewe F."/>
        </authorList>
    </citation>
    <scope>NUCLEOTIDE SEQUENCE [LARGE SCALE GENOMIC DNA]</scope>
    <source>
        <strain evidence="2 3">Grewe 0041</strain>
    </source>
</reference>